<dbReference type="Proteomes" id="UP000447355">
    <property type="component" value="Unassembled WGS sequence"/>
</dbReference>
<comment type="caution">
    <text evidence="2">The sequence shown here is derived from an EMBL/GenBank/DDBJ whole genome shotgun (WGS) entry which is preliminary data.</text>
</comment>
<keyword evidence="1" id="KW-0812">Transmembrane</keyword>
<dbReference type="RefSeq" id="WP_161085319.1">
    <property type="nucleotide sequence ID" value="NZ_WWCX01000042.1"/>
</dbReference>
<feature type="transmembrane region" description="Helical" evidence="1">
    <location>
        <begin position="52"/>
        <end position="74"/>
    </location>
</feature>
<gene>
    <name evidence="2" type="ORF">GTP90_20740</name>
</gene>
<protein>
    <recommendedName>
        <fullName evidence="4">Sodium:proton antiporter</fullName>
    </recommendedName>
</protein>
<keyword evidence="1" id="KW-1133">Transmembrane helix</keyword>
<sequence>MTPPEPNSLKEQLRNIIEEARMVLPGIQALFGFQTIAVFNQRFDDLPAAVQTVHLLALATVVIAIALIMTPAAWHRIVSPQRVSESIVKLSSRMICAALFPLAVGLALDMFVVCHVVSGSVVAGTAAAAVSLALLLTLWFILPLRERRRRR</sequence>
<dbReference type="InterPro" id="IPR046291">
    <property type="entry name" value="DUF6328"/>
</dbReference>
<feature type="transmembrane region" description="Helical" evidence="1">
    <location>
        <begin position="95"/>
        <end position="118"/>
    </location>
</feature>
<reference evidence="2" key="1">
    <citation type="submission" date="2019-12" db="EMBL/GenBank/DDBJ databases">
        <title>Novel species isolated from a subtropical stream in China.</title>
        <authorList>
            <person name="Lu H."/>
        </authorList>
    </citation>
    <scope>NUCLEOTIDE SEQUENCE [LARGE SCALE GENOMIC DNA]</scope>
    <source>
        <strain evidence="2">FT81W</strain>
    </source>
</reference>
<organism evidence="2 3">
    <name type="scientific">Duganella vulcania</name>
    <dbReference type="NCBI Taxonomy" id="2692166"/>
    <lineage>
        <taxon>Bacteria</taxon>
        <taxon>Pseudomonadati</taxon>
        <taxon>Pseudomonadota</taxon>
        <taxon>Betaproteobacteria</taxon>
        <taxon>Burkholderiales</taxon>
        <taxon>Oxalobacteraceae</taxon>
        <taxon>Telluria group</taxon>
        <taxon>Duganella</taxon>
    </lineage>
</organism>
<accession>A0A845GUG1</accession>
<keyword evidence="1" id="KW-0472">Membrane</keyword>
<evidence type="ECO:0000256" key="1">
    <source>
        <dbReference type="SAM" id="Phobius"/>
    </source>
</evidence>
<dbReference type="Pfam" id="PF19853">
    <property type="entry name" value="DUF6328"/>
    <property type="match status" value="1"/>
</dbReference>
<evidence type="ECO:0008006" key="4">
    <source>
        <dbReference type="Google" id="ProtNLM"/>
    </source>
</evidence>
<evidence type="ECO:0000313" key="3">
    <source>
        <dbReference type="Proteomes" id="UP000447355"/>
    </source>
</evidence>
<dbReference type="EMBL" id="WWCX01000042">
    <property type="protein sequence ID" value="MYM96297.1"/>
    <property type="molecule type" value="Genomic_DNA"/>
</dbReference>
<feature type="transmembrane region" description="Helical" evidence="1">
    <location>
        <begin position="124"/>
        <end position="142"/>
    </location>
</feature>
<proteinExistence type="predicted"/>
<evidence type="ECO:0000313" key="2">
    <source>
        <dbReference type="EMBL" id="MYM96297.1"/>
    </source>
</evidence>
<dbReference type="AlphaFoldDB" id="A0A845GUG1"/>
<name>A0A845GUG1_9BURK</name>